<sequence length="142" mass="15169">MIESIISRLSSEVAILEHRVEGAGNFADLMQRSALPQHTPAAHVLPLGLIGRQADAGAGAFTQGIEEAIAVILTIRNHTPAGQKALAELRDVIFAIVYAIAGWAPSDEIGVFRLTRGSILNASKGTVVYQIDFAITDQLRIL</sequence>
<organism evidence="1">
    <name type="scientific">marine sediment metagenome</name>
    <dbReference type="NCBI Taxonomy" id="412755"/>
    <lineage>
        <taxon>unclassified sequences</taxon>
        <taxon>metagenomes</taxon>
        <taxon>ecological metagenomes</taxon>
    </lineage>
</organism>
<proteinExistence type="predicted"/>
<dbReference type="EMBL" id="LAZR01001147">
    <property type="protein sequence ID" value="KKN49859.1"/>
    <property type="molecule type" value="Genomic_DNA"/>
</dbReference>
<comment type="caution">
    <text evidence="1">The sequence shown here is derived from an EMBL/GenBank/DDBJ whole genome shotgun (WGS) entry which is preliminary data.</text>
</comment>
<name>A0A0F9R568_9ZZZZ</name>
<dbReference type="AlphaFoldDB" id="A0A0F9R568"/>
<accession>A0A0F9R568</accession>
<dbReference type="Pfam" id="PF23840">
    <property type="entry name" value="Phage_tail_terminator"/>
    <property type="match status" value="1"/>
</dbReference>
<gene>
    <name evidence="1" type="ORF">LCGC14_0638610</name>
</gene>
<protein>
    <submittedName>
        <fullName evidence="1">Uncharacterized protein</fullName>
    </submittedName>
</protein>
<reference evidence="1" key="1">
    <citation type="journal article" date="2015" name="Nature">
        <title>Complex archaea that bridge the gap between prokaryotes and eukaryotes.</title>
        <authorList>
            <person name="Spang A."/>
            <person name="Saw J.H."/>
            <person name="Jorgensen S.L."/>
            <person name="Zaremba-Niedzwiedzka K."/>
            <person name="Martijn J."/>
            <person name="Lind A.E."/>
            <person name="van Eijk R."/>
            <person name="Schleper C."/>
            <person name="Guy L."/>
            <person name="Ettema T.J."/>
        </authorList>
    </citation>
    <scope>NUCLEOTIDE SEQUENCE</scope>
</reference>
<evidence type="ECO:0000313" key="1">
    <source>
        <dbReference type="EMBL" id="KKN49859.1"/>
    </source>
</evidence>
<dbReference type="InterPro" id="IPR056912">
    <property type="entry name" value="Phage_JBD30_tail_term-like"/>
</dbReference>